<evidence type="ECO:0000313" key="2">
    <source>
        <dbReference type="Proteomes" id="UP000765507"/>
    </source>
</evidence>
<accession>A0A8T1T220</accession>
<dbReference type="EMBL" id="JAHGAV010000047">
    <property type="protein sequence ID" value="KAG6935189.1"/>
    <property type="molecule type" value="Genomic_DNA"/>
</dbReference>
<sequence>VFSLGNRVTLWMRHTCNGNAFFTFFQTSEDVPKRIFKTIKDLIYAYEKPNQGLIVNLRHPVRRPKPPRRRVRNSKVEVNEDYDEIEDTDYVDVLP</sequence>
<comment type="caution">
    <text evidence="1">The sequence shown here is derived from an EMBL/GenBank/DDBJ whole genome shotgun (WGS) entry which is preliminary data.</text>
</comment>
<gene>
    <name evidence="1" type="primary">SH2D1B</name>
    <name evidence="1" type="ORF">G0U57_015440</name>
</gene>
<reference evidence="1 2" key="1">
    <citation type="journal article" date="2020" name="G3 (Bethesda)">
        <title>Draft Genome of the Common Snapping Turtle, Chelydra serpentina, a Model for Phenotypic Plasticity in Reptiles.</title>
        <authorList>
            <person name="Das D."/>
            <person name="Singh S.K."/>
            <person name="Bierstedt J."/>
            <person name="Erickson A."/>
            <person name="Galli G.L.J."/>
            <person name="Crossley D.A. 2nd"/>
            <person name="Rhen T."/>
        </authorList>
    </citation>
    <scope>NUCLEOTIDE SEQUENCE [LARGE SCALE GENOMIC DNA]</scope>
    <source>
        <strain evidence="1">KW</strain>
    </source>
</reference>
<dbReference type="AlphaFoldDB" id="A0A8T1T220"/>
<protein>
    <submittedName>
        <fullName evidence="1">SH2 domain containing 1B</fullName>
    </submittedName>
</protein>
<organism evidence="1 2">
    <name type="scientific">Chelydra serpentina</name>
    <name type="common">Snapping turtle</name>
    <name type="synonym">Testudo serpentina</name>
    <dbReference type="NCBI Taxonomy" id="8475"/>
    <lineage>
        <taxon>Eukaryota</taxon>
        <taxon>Metazoa</taxon>
        <taxon>Chordata</taxon>
        <taxon>Craniata</taxon>
        <taxon>Vertebrata</taxon>
        <taxon>Euteleostomi</taxon>
        <taxon>Archelosauria</taxon>
        <taxon>Testudinata</taxon>
        <taxon>Testudines</taxon>
        <taxon>Cryptodira</taxon>
        <taxon>Durocryptodira</taxon>
        <taxon>Americhelydia</taxon>
        <taxon>Chelydroidea</taxon>
        <taxon>Chelydridae</taxon>
        <taxon>Chelydra</taxon>
    </lineage>
</organism>
<keyword evidence="2" id="KW-1185">Reference proteome</keyword>
<dbReference type="InterPro" id="IPR036860">
    <property type="entry name" value="SH2_dom_sf"/>
</dbReference>
<proteinExistence type="predicted"/>
<evidence type="ECO:0000313" key="1">
    <source>
        <dbReference type="EMBL" id="KAG6935189.1"/>
    </source>
</evidence>
<dbReference type="Gene3D" id="3.30.505.10">
    <property type="entry name" value="SH2 domain"/>
    <property type="match status" value="1"/>
</dbReference>
<dbReference type="OrthoDB" id="10053436at2759"/>
<feature type="non-terminal residue" evidence="1">
    <location>
        <position position="1"/>
    </location>
</feature>
<dbReference type="Proteomes" id="UP000765507">
    <property type="component" value="Unassembled WGS sequence"/>
</dbReference>
<name>A0A8T1T220_CHESE</name>
<dbReference type="SUPFAM" id="SSF55550">
    <property type="entry name" value="SH2 domain"/>
    <property type="match status" value="1"/>
</dbReference>